<dbReference type="Proteomes" id="UP000315496">
    <property type="component" value="Chromosome 3"/>
</dbReference>
<dbReference type="VEuPathDB" id="GiardiaDB:GMRT_16091"/>
<feature type="region of interest" description="Disordered" evidence="1">
    <location>
        <begin position="158"/>
        <end position="185"/>
    </location>
</feature>
<evidence type="ECO:0000313" key="2">
    <source>
        <dbReference type="EMBL" id="TNJ27918.1"/>
    </source>
</evidence>
<dbReference type="EMBL" id="VDLU01000003">
    <property type="protein sequence ID" value="TNJ27918.1"/>
    <property type="molecule type" value="Genomic_DNA"/>
</dbReference>
<keyword evidence="3" id="KW-1185">Reference proteome</keyword>
<accession>A0A4Z1SWL8</accession>
<organism evidence="2 3">
    <name type="scientific">Giardia muris</name>
    <dbReference type="NCBI Taxonomy" id="5742"/>
    <lineage>
        <taxon>Eukaryota</taxon>
        <taxon>Metamonada</taxon>
        <taxon>Diplomonadida</taxon>
        <taxon>Hexamitidae</taxon>
        <taxon>Giardiinae</taxon>
        <taxon>Giardia</taxon>
    </lineage>
</organism>
<evidence type="ECO:0000313" key="3">
    <source>
        <dbReference type="Proteomes" id="UP000315496"/>
    </source>
</evidence>
<feature type="region of interest" description="Disordered" evidence="1">
    <location>
        <begin position="1"/>
        <end position="33"/>
    </location>
</feature>
<proteinExistence type="predicted"/>
<comment type="caution">
    <text evidence="2">The sequence shown here is derived from an EMBL/GenBank/DDBJ whole genome shotgun (WGS) entry which is preliminary data.</text>
</comment>
<dbReference type="AlphaFoldDB" id="A0A4Z1SWL8"/>
<sequence length="185" mass="21241">MQLTGRFERVPPPAHYKTVTADTPPPPMEDVETLPRDDEVLNVLRLSIDDMRAQVGDPEELRDSFIDEAEAYLVELLLCIDVPLHTKRASVEFQKLSSTACQSKLCQKIDLLRRIQGANEVVNTLRGVIERKRRTSQLLREQRRRILEEFDTIDRSFDDSELPERLPTVRDEGDKGSKGDEVKMP</sequence>
<name>A0A4Z1SWL8_GIAMU</name>
<evidence type="ECO:0000256" key="1">
    <source>
        <dbReference type="SAM" id="MobiDB-lite"/>
    </source>
</evidence>
<reference evidence="2 3" key="1">
    <citation type="submission" date="2019-05" db="EMBL/GenBank/DDBJ databases">
        <title>The compact genome of Giardia muris reveals important steps in the evolution of intestinal protozoan parasites.</title>
        <authorList>
            <person name="Xu F."/>
            <person name="Jimenez-Gonzalez A."/>
            <person name="Einarsson E."/>
            <person name="Astvaldsson A."/>
            <person name="Peirasmaki D."/>
            <person name="Eckmann L."/>
            <person name="Andersson J.O."/>
            <person name="Svard S.G."/>
            <person name="Jerlstrom-Hultqvist J."/>
        </authorList>
    </citation>
    <scope>NUCLEOTIDE SEQUENCE [LARGE SCALE GENOMIC DNA]</scope>
    <source>
        <strain evidence="2 3">Roberts-Thomson</strain>
    </source>
</reference>
<protein>
    <submittedName>
        <fullName evidence="2">Uncharacterized protein</fullName>
    </submittedName>
</protein>
<gene>
    <name evidence="2" type="ORF">GMRT_16091</name>
</gene>